<evidence type="ECO:0000313" key="1">
    <source>
        <dbReference type="EMBL" id="DAF65487.1"/>
    </source>
</evidence>
<dbReference type="EMBL" id="BK032878">
    <property type="protein sequence ID" value="DAF65487.1"/>
    <property type="molecule type" value="Genomic_DNA"/>
</dbReference>
<accession>A0A8S5TQU8</accession>
<protein>
    <submittedName>
        <fullName evidence="1">Uncharacterized protein</fullName>
    </submittedName>
</protein>
<name>A0A8S5TQU8_9CAUD</name>
<sequence length="37" mass="4227">MIYNLYCGGIRAFRPDSFFMPPFCIESETLILHTVGS</sequence>
<organism evidence="1">
    <name type="scientific">Siphoviridae sp. ctbbV81</name>
    <dbReference type="NCBI Taxonomy" id="2827900"/>
    <lineage>
        <taxon>Viruses</taxon>
        <taxon>Duplodnaviria</taxon>
        <taxon>Heunggongvirae</taxon>
        <taxon>Uroviricota</taxon>
        <taxon>Caudoviricetes</taxon>
    </lineage>
</organism>
<reference evidence="1" key="1">
    <citation type="journal article" date="2021" name="Proc. Natl. Acad. Sci. U.S.A.">
        <title>A Catalog of Tens of Thousands of Viruses from Human Metagenomes Reveals Hidden Associations with Chronic Diseases.</title>
        <authorList>
            <person name="Tisza M.J."/>
            <person name="Buck C.B."/>
        </authorList>
    </citation>
    <scope>NUCLEOTIDE SEQUENCE</scope>
    <source>
        <strain evidence="1">CtbbV81</strain>
    </source>
</reference>
<proteinExistence type="predicted"/>